<feature type="region of interest" description="Disordered" evidence="1">
    <location>
        <begin position="335"/>
        <end position="389"/>
    </location>
</feature>
<accession>A0A2M9BE71</accession>
<dbReference type="OrthoDB" id="5243487at2"/>
<feature type="region of interest" description="Disordered" evidence="1">
    <location>
        <begin position="187"/>
        <end position="271"/>
    </location>
</feature>
<evidence type="ECO:0000259" key="3">
    <source>
        <dbReference type="Pfam" id="PF13464"/>
    </source>
</evidence>
<feature type="region of interest" description="Disordered" evidence="1">
    <location>
        <begin position="1"/>
        <end position="23"/>
    </location>
</feature>
<dbReference type="AlphaFoldDB" id="A0A2M9BE71"/>
<keyword evidence="2" id="KW-0472">Membrane</keyword>
<dbReference type="PANTHER" id="PTHR34475">
    <property type="match status" value="1"/>
</dbReference>
<dbReference type="PANTHER" id="PTHR34475:SF1">
    <property type="entry name" value="CYTOSKELETON PROTEIN RODZ"/>
    <property type="match status" value="1"/>
</dbReference>
<evidence type="ECO:0000256" key="1">
    <source>
        <dbReference type="SAM" id="MobiDB-lite"/>
    </source>
</evidence>
<dbReference type="Pfam" id="PF13464">
    <property type="entry name" value="RodZ_C"/>
    <property type="match status" value="1"/>
</dbReference>
<keyword evidence="2" id="KW-0812">Transmembrane</keyword>
<dbReference type="InterPro" id="IPR025194">
    <property type="entry name" value="RodZ-like_C"/>
</dbReference>
<dbReference type="EMBL" id="PGEZ01000001">
    <property type="protein sequence ID" value="PJJ56237.1"/>
    <property type="molecule type" value="Genomic_DNA"/>
</dbReference>
<organism evidence="4 5">
    <name type="scientific">Mumia flava</name>
    <dbReference type="NCBI Taxonomy" id="1348852"/>
    <lineage>
        <taxon>Bacteria</taxon>
        <taxon>Bacillati</taxon>
        <taxon>Actinomycetota</taxon>
        <taxon>Actinomycetes</taxon>
        <taxon>Propionibacteriales</taxon>
        <taxon>Nocardioidaceae</taxon>
        <taxon>Mumia</taxon>
    </lineage>
</organism>
<evidence type="ECO:0000256" key="2">
    <source>
        <dbReference type="SAM" id="Phobius"/>
    </source>
</evidence>
<name>A0A2M9BE71_9ACTN</name>
<dbReference type="Pfam" id="PF13413">
    <property type="entry name" value="HTH_25"/>
    <property type="match status" value="1"/>
</dbReference>
<gene>
    <name evidence="4" type="ORF">CLV56_0441</name>
</gene>
<keyword evidence="2" id="KW-1133">Transmembrane helix</keyword>
<feature type="compositionally biased region" description="Gly residues" evidence="1">
    <location>
        <begin position="255"/>
        <end position="266"/>
    </location>
</feature>
<dbReference type="GO" id="GO:0003677">
    <property type="term" value="F:DNA binding"/>
    <property type="evidence" value="ECO:0007669"/>
    <property type="project" value="InterPro"/>
</dbReference>
<evidence type="ECO:0000313" key="5">
    <source>
        <dbReference type="Proteomes" id="UP000230842"/>
    </source>
</evidence>
<sequence>MSRRPEKTTTVEQDPVTSGADEATSDVRVAHDEVLEVRRSTGVFALVALASAALAVAYTVRAFESPALLLVVVTMAAIAAVAARGWVDSRSPLLVADGLGIRVRHGRSWRGLPWEQVDHVVLVPSRGVLRDGALEVVGDDGSVSVVPLGLAVRASREDTAAVLATLSGDPDLVVVPEPPVVEAPAADAAGAGAVDSDPETGELPADIVGDASPTGAAKSEDGAKPEDGTKPEDGAKPEAGLKPEDGGKPTDGAKPTGGGAPSGGAGTTSAPAPELVEAAEPQDVSVSAPALAAGPSRVDVHRSQGSTALAANPDVRTVTALRAVGGRPELVLEKVEPRTWPSSALGPGKVGSSVEAGEPVGDTATEDDADVMRDQPAPEGAGSEAATDDVVTADAATGDTVTDDAVARPSRTVWGRRRSAPEPEPEPGPSLGALLRAAREDAGLSVAALAERTQVREHVIESLEDDDPGPCGGDFYARGHVRTLASALRTDPAPLVEAFDTQHASDPVPARLVFEAERRSGTGAIRPARGGRSWMAIVAAVLVLAIVWGIGRVVTDGGGSAGPADLDSAPAAPVEGSKPKSMAPLAGPTTNHLVLRGKDGQPTRVKVRDSDGATVWSGRLARGDRQRVDVVGKARVTAARGDAVTVTVDGRKTRKIGPDDAKATREVGIA</sequence>
<comment type="caution">
    <text evidence="4">The sequence shown here is derived from an EMBL/GenBank/DDBJ whole genome shotgun (WGS) entry which is preliminary data.</text>
</comment>
<feature type="domain" description="Cytoskeleton protein RodZ-like C-terminal" evidence="3">
    <location>
        <begin position="602"/>
        <end position="652"/>
    </location>
</feature>
<proteinExistence type="predicted"/>
<keyword evidence="5" id="KW-1185">Reference proteome</keyword>
<feature type="compositionally biased region" description="Basic and acidic residues" evidence="1">
    <location>
        <begin position="218"/>
        <end position="248"/>
    </location>
</feature>
<dbReference type="Proteomes" id="UP000230842">
    <property type="component" value="Unassembled WGS sequence"/>
</dbReference>
<evidence type="ECO:0000313" key="4">
    <source>
        <dbReference type="EMBL" id="PJJ56237.1"/>
    </source>
</evidence>
<feature type="transmembrane region" description="Helical" evidence="2">
    <location>
        <begin position="43"/>
        <end position="61"/>
    </location>
</feature>
<dbReference type="InterPro" id="IPR050400">
    <property type="entry name" value="Bact_Cytoskel_RodZ"/>
</dbReference>
<dbReference type="Gene3D" id="1.10.260.40">
    <property type="entry name" value="lambda repressor-like DNA-binding domains"/>
    <property type="match status" value="1"/>
</dbReference>
<feature type="transmembrane region" description="Helical" evidence="2">
    <location>
        <begin position="534"/>
        <end position="551"/>
    </location>
</feature>
<protein>
    <submittedName>
        <fullName evidence="4">Uncharacterized protein DUF4115</fullName>
    </submittedName>
</protein>
<dbReference type="InterPro" id="IPR010982">
    <property type="entry name" value="Lambda_DNA-bd_dom_sf"/>
</dbReference>
<feature type="transmembrane region" description="Helical" evidence="2">
    <location>
        <begin position="67"/>
        <end position="87"/>
    </location>
</feature>
<reference evidence="4 5" key="1">
    <citation type="submission" date="2017-11" db="EMBL/GenBank/DDBJ databases">
        <title>Genomic Encyclopedia of Archaeal and Bacterial Type Strains, Phase II (KMG-II): From Individual Species to Whole Genera.</title>
        <authorList>
            <person name="Goeker M."/>
        </authorList>
    </citation>
    <scope>NUCLEOTIDE SEQUENCE [LARGE SCALE GENOMIC DNA]</scope>
    <source>
        <strain evidence="4 5">DSM 27763</strain>
    </source>
</reference>
<dbReference type="RefSeq" id="WP_100414328.1">
    <property type="nucleotide sequence ID" value="NZ_PGEZ01000001.1"/>
</dbReference>
<feature type="region of interest" description="Disordered" evidence="1">
    <location>
        <begin position="560"/>
        <end position="592"/>
    </location>
</feature>